<dbReference type="InterPro" id="IPR050401">
    <property type="entry name" value="Cyclic_nucleotide_synthase"/>
</dbReference>
<gene>
    <name evidence="6" type="ORF">RIMI_LOCUS16624631</name>
</gene>
<dbReference type="Proteomes" id="UP001176940">
    <property type="component" value="Unassembled WGS sequence"/>
</dbReference>
<dbReference type="EMBL" id="CAUEEQ010046795">
    <property type="protein sequence ID" value="CAJ0958949.1"/>
    <property type="molecule type" value="Genomic_DNA"/>
</dbReference>
<name>A0ABN9M4V9_9NEOB</name>
<protein>
    <recommendedName>
        <fullName evidence="1">guanylate cyclase</fullName>
        <ecNumber evidence="1">4.6.1.2</ecNumber>
    </recommendedName>
</protein>
<dbReference type="InterPro" id="IPR011009">
    <property type="entry name" value="Kinase-like_dom_sf"/>
</dbReference>
<dbReference type="PROSITE" id="PS50011">
    <property type="entry name" value="PROTEIN_KINASE_DOM"/>
    <property type="match status" value="1"/>
</dbReference>
<organism evidence="6 7">
    <name type="scientific">Ranitomeya imitator</name>
    <name type="common">mimic poison frog</name>
    <dbReference type="NCBI Taxonomy" id="111125"/>
    <lineage>
        <taxon>Eukaryota</taxon>
        <taxon>Metazoa</taxon>
        <taxon>Chordata</taxon>
        <taxon>Craniata</taxon>
        <taxon>Vertebrata</taxon>
        <taxon>Euteleostomi</taxon>
        <taxon>Amphibia</taxon>
        <taxon>Batrachia</taxon>
        <taxon>Anura</taxon>
        <taxon>Neobatrachia</taxon>
        <taxon>Hyloidea</taxon>
        <taxon>Dendrobatidae</taxon>
        <taxon>Dendrobatinae</taxon>
        <taxon>Ranitomeya</taxon>
    </lineage>
</organism>
<keyword evidence="3" id="KW-0456">Lyase</keyword>
<feature type="domain" description="Protein kinase" evidence="5">
    <location>
        <begin position="104"/>
        <end position="336"/>
    </location>
</feature>
<comment type="caution">
    <text evidence="6">The sequence shown here is derived from an EMBL/GenBank/DDBJ whole genome shotgun (WGS) entry which is preliminary data.</text>
</comment>
<dbReference type="Gene3D" id="1.10.510.10">
    <property type="entry name" value="Transferase(Phosphotransferase) domain 1"/>
    <property type="match status" value="1"/>
</dbReference>
<dbReference type="InterPro" id="IPR001245">
    <property type="entry name" value="Ser-Thr/Tyr_kinase_cat_dom"/>
</dbReference>
<evidence type="ECO:0000256" key="4">
    <source>
        <dbReference type="ARBA" id="ARBA00023293"/>
    </source>
</evidence>
<evidence type="ECO:0000313" key="6">
    <source>
        <dbReference type="EMBL" id="CAJ0958949.1"/>
    </source>
</evidence>
<dbReference type="EC" id="4.6.1.2" evidence="1"/>
<proteinExistence type="predicted"/>
<sequence>MADPAVTAAPRGALSAPRSNDRLSFPQWFQYQKQKMLWDESWILTVKDLPGTLCVTVHHGDGCGSAERSSCVSAGDEVWNQLGSTISLRHNNNLLPGQRTELLANTVFICGSSTENFIQTGIYDGRIVSVKRIYKKNFTITKTVRKEVQLVRKLDHQNMCKFIGGSVEGNIFIITEYCPKGSLAEVLLNDDVPLNWGFRLSFATDVARGMAYLHHHKMYHGRLTSCNCVIDDRWVCKISDYGLMVYRRDEYKELIEKKPPHIYCAPEVIQSHNNCVLPTPAADVYSYAMVLVEIASRCDTFPGDAYLKDVTWRPEIPDLSAGKSDHDCPNQADYSE</sequence>
<evidence type="ECO:0000256" key="1">
    <source>
        <dbReference type="ARBA" id="ARBA00012202"/>
    </source>
</evidence>
<dbReference type="InterPro" id="IPR000719">
    <property type="entry name" value="Prot_kinase_dom"/>
</dbReference>
<keyword evidence="2" id="KW-0547">Nucleotide-binding</keyword>
<keyword evidence="4" id="KW-0141">cGMP biosynthesis</keyword>
<evidence type="ECO:0000313" key="7">
    <source>
        <dbReference type="Proteomes" id="UP001176940"/>
    </source>
</evidence>
<feature type="non-terminal residue" evidence="6">
    <location>
        <position position="336"/>
    </location>
</feature>
<evidence type="ECO:0000256" key="2">
    <source>
        <dbReference type="ARBA" id="ARBA00022741"/>
    </source>
</evidence>
<evidence type="ECO:0000259" key="5">
    <source>
        <dbReference type="PROSITE" id="PS50011"/>
    </source>
</evidence>
<dbReference type="SUPFAM" id="SSF56112">
    <property type="entry name" value="Protein kinase-like (PK-like)"/>
    <property type="match status" value="1"/>
</dbReference>
<dbReference type="PANTHER" id="PTHR11920">
    <property type="entry name" value="GUANYLYL CYCLASE"/>
    <property type="match status" value="1"/>
</dbReference>
<evidence type="ECO:0000256" key="3">
    <source>
        <dbReference type="ARBA" id="ARBA00023239"/>
    </source>
</evidence>
<reference evidence="6" key="1">
    <citation type="submission" date="2023-07" db="EMBL/GenBank/DDBJ databases">
        <authorList>
            <person name="Stuckert A."/>
        </authorList>
    </citation>
    <scope>NUCLEOTIDE SEQUENCE</scope>
</reference>
<dbReference type="PANTHER" id="PTHR11920:SF506">
    <property type="entry name" value="GUANYLATE CYCLASE"/>
    <property type="match status" value="1"/>
</dbReference>
<keyword evidence="7" id="KW-1185">Reference proteome</keyword>
<accession>A0ABN9M4V9</accession>
<dbReference type="Pfam" id="PF07714">
    <property type="entry name" value="PK_Tyr_Ser-Thr"/>
    <property type="match status" value="1"/>
</dbReference>